<evidence type="ECO:0000259" key="6">
    <source>
        <dbReference type="PROSITE" id="PS50045"/>
    </source>
</evidence>
<dbReference type="Pfam" id="PF25601">
    <property type="entry name" value="AAA_lid_14"/>
    <property type="match status" value="1"/>
</dbReference>
<dbReference type="Gene3D" id="3.40.50.300">
    <property type="entry name" value="P-loop containing nucleotide triphosphate hydrolases"/>
    <property type="match status" value="1"/>
</dbReference>
<dbReference type="Gene3D" id="1.10.8.60">
    <property type="match status" value="1"/>
</dbReference>
<dbReference type="SMART" id="SM00382">
    <property type="entry name" value="AAA"/>
    <property type="match status" value="1"/>
</dbReference>
<dbReference type="RefSeq" id="WP_311369883.1">
    <property type="nucleotide sequence ID" value="NZ_JAVRHX010000006.1"/>
</dbReference>
<keyword evidence="5" id="KW-0597">Phosphoprotein</keyword>
<dbReference type="InterPro" id="IPR001789">
    <property type="entry name" value="Sig_transdc_resp-reg_receiver"/>
</dbReference>
<dbReference type="Gene3D" id="1.10.10.60">
    <property type="entry name" value="Homeodomain-like"/>
    <property type="match status" value="1"/>
</dbReference>
<evidence type="ECO:0000256" key="1">
    <source>
        <dbReference type="ARBA" id="ARBA00022741"/>
    </source>
</evidence>
<dbReference type="PROSITE" id="PS50110">
    <property type="entry name" value="RESPONSE_REGULATORY"/>
    <property type="match status" value="1"/>
</dbReference>
<name>A0ABU2ZVF3_9ALTE</name>
<dbReference type="InterPro" id="IPR002197">
    <property type="entry name" value="HTH_Fis"/>
</dbReference>
<keyword evidence="3" id="KW-0805">Transcription regulation</keyword>
<dbReference type="PROSITE" id="PS00675">
    <property type="entry name" value="SIGMA54_INTERACT_1"/>
    <property type="match status" value="1"/>
</dbReference>
<feature type="domain" description="Response regulatory" evidence="7">
    <location>
        <begin position="10"/>
        <end position="128"/>
    </location>
</feature>
<dbReference type="PROSITE" id="PS50045">
    <property type="entry name" value="SIGMA54_INTERACT_4"/>
    <property type="match status" value="1"/>
</dbReference>
<evidence type="ECO:0000256" key="4">
    <source>
        <dbReference type="ARBA" id="ARBA00023163"/>
    </source>
</evidence>
<evidence type="ECO:0000313" key="9">
    <source>
        <dbReference type="Proteomes" id="UP001253545"/>
    </source>
</evidence>
<dbReference type="PANTHER" id="PTHR32071">
    <property type="entry name" value="TRANSCRIPTIONAL REGULATORY PROTEIN"/>
    <property type="match status" value="1"/>
</dbReference>
<dbReference type="InterPro" id="IPR025662">
    <property type="entry name" value="Sigma_54_int_dom_ATP-bd_1"/>
</dbReference>
<keyword evidence="9" id="KW-1185">Reference proteome</keyword>
<organism evidence="8 9">
    <name type="scientific">Glaciecola petra</name>
    <dbReference type="NCBI Taxonomy" id="3075602"/>
    <lineage>
        <taxon>Bacteria</taxon>
        <taxon>Pseudomonadati</taxon>
        <taxon>Pseudomonadota</taxon>
        <taxon>Gammaproteobacteria</taxon>
        <taxon>Alteromonadales</taxon>
        <taxon>Alteromonadaceae</taxon>
        <taxon>Glaciecola</taxon>
    </lineage>
</organism>
<dbReference type="Gene3D" id="3.40.50.2300">
    <property type="match status" value="1"/>
</dbReference>
<feature type="domain" description="Sigma-54 factor interaction" evidence="6">
    <location>
        <begin position="153"/>
        <end position="382"/>
    </location>
</feature>
<protein>
    <submittedName>
        <fullName evidence="8">Sigma-54 dependent transcriptional regulator</fullName>
    </submittedName>
</protein>
<keyword evidence="1" id="KW-0547">Nucleotide-binding</keyword>
<dbReference type="SUPFAM" id="SSF52172">
    <property type="entry name" value="CheY-like"/>
    <property type="match status" value="1"/>
</dbReference>
<reference evidence="8 9" key="1">
    <citation type="submission" date="2023-09" db="EMBL/GenBank/DDBJ databases">
        <authorList>
            <person name="Rey-Velasco X."/>
        </authorList>
    </citation>
    <scope>NUCLEOTIDE SEQUENCE [LARGE SCALE GENOMIC DNA]</scope>
    <source>
        <strain evidence="8 9">P117</strain>
    </source>
</reference>
<keyword evidence="4" id="KW-0804">Transcription</keyword>
<dbReference type="Pfam" id="PF02954">
    <property type="entry name" value="HTH_8"/>
    <property type="match status" value="1"/>
</dbReference>
<sequence>MTQIIPNDFQILLVDDDPSVNASIAILLKQHGFKVLSVSNQEDALSVLENQSVSLVVQDMNFSRNTSGEEGMLLLAQIKQRHPGLPVILMTAWGSIKLAVEGIKQGAADFVTKPWDNQQLLRTITTCLAIHQNKAVSTDTRHTLDEKYDFSDIVGDDPAMIEVLTMVARVAATDASVLILGESGTGKELIANAIHKNSARAKEAFVKVNLGGMSTSLFESEMFGHTKGAFTDAKQDRKGRFELATNGSIFLDEIGDLDPSSQVKLLRVLQDQSYQSVGSSLTKKANVRVISATNRDLNDMVADGSFREDLLYRINLIVLNIPPLRRRRGDIARIAALHLRKVAKLYNIEDSRLDESALQWLSQQEWPGNVRQLRQTVERAALITNEPVLTVDSFNPRNLAVEPNDSDADLNVSGLTLDQMEKMMVIKAIKAHKSNLSRVAEALGLSRAALYRRIEKHDISV</sequence>
<evidence type="ECO:0000313" key="8">
    <source>
        <dbReference type="EMBL" id="MDT0596361.1"/>
    </source>
</evidence>
<evidence type="ECO:0000256" key="5">
    <source>
        <dbReference type="PROSITE-ProRule" id="PRU00169"/>
    </source>
</evidence>
<accession>A0ABU2ZVF3</accession>
<dbReference type="SMART" id="SM00448">
    <property type="entry name" value="REC"/>
    <property type="match status" value="1"/>
</dbReference>
<dbReference type="Pfam" id="PF00158">
    <property type="entry name" value="Sigma54_activat"/>
    <property type="match status" value="1"/>
</dbReference>
<feature type="modified residue" description="4-aspartylphosphate" evidence="5">
    <location>
        <position position="59"/>
    </location>
</feature>
<evidence type="ECO:0000256" key="3">
    <source>
        <dbReference type="ARBA" id="ARBA00023015"/>
    </source>
</evidence>
<dbReference type="PANTHER" id="PTHR32071:SF57">
    <property type="entry name" value="C4-DICARBOXYLATE TRANSPORT TRANSCRIPTIONAL REGULATORY PROTEIN DCTD"/>
    <property type="match status" value="1"/>
</dbReference>
<dbReference type="InterPro" id="IPR027417">
    <property type="entry name" value="P-loop_NTPase"/>
</dbReference>
<dbReference type="InterPro" id="IPR002078">
    <property type="entry name" value="Sigma_54_int"/>
</dbReference>
<dbReference type="InterPro" id="IPR003593">
    <property type="entry name" value="AAA+_ATPase"/>
</dbReference>
<comment type="caution">
    <text evidence="8">The sequence shown here is derived from an EMBL/GenBank/DDBJ whole genome shotgun (WGS) entry which is preliminary data.</text>
</comment>
<dbReference type="SUPFAM" id="SSF46689">
    <property type="entry name" value="Homeodomain-like"/>
    <property type="match status" value="1"/>
</dbReference>
<gene>
    <name evidence="8" type="ORF">RM552_16015</name>
</gene>
<keyword evidence="2" id="KW-0067">ATP-binding</keyword>
<dbReference type="Pfam" id="PF00072">
    <property type="entry name" value="Response_reg"/>
    <property type="match status" value="1"/>
</dbReference>
<dbReference type="SUPFAM" id="SSF52540">
    <property type="entry name" value="P-loop containing nucleoside triphosphate hydrolases"/>
    <property type="match status" value="1"/>
</dbReference>
<dbReference type="InterPro" id="IPR011006">
    <property type="entry name" value="CheY-like_superfamily"/>
</dbReference>
<dbReference type="PRINTS" id="PR01590">
    <property type="entry name" value="HTHFIS"/>
</dbReference>
<dbReference type="Proteomes" id="UP001253545">
    <property type="component" value="Unassembled WGS sequence"/>
</dbReference>
<proteinExistence type="predicted"/>
<dbReference type="InterPro" id="IPR058031">
    <property type="entry name" value="AAA_lid_NorR"/>
</dbReference>
<dbReference type="EMBL" id="JAVRHX010000006">
    <property type="protein sequence ID" value="MDT0596361.1"/>
    <property type="molecule type" value="Genomic_DNA"/>
</dbReference>
<dbReference type="CDD" id="cd00009">
    <property type="entry name" value="AAA"/>
    <property type="match status" value="1"/>
</dbReference>
<evidence type="ECO:0000259" key="7">
    <source>
        <dbReference type="PROSITE" id="PS50110"/>
    </source>
</evidence>
<dbReference type="InterPro" id="IPR009057">
    <property type="entry name" value="Homeodomain-like_sf"/>
</dbReference>
<evidence type="ECO:0000256" key="2">
    <source>
        <dbReference type="ARBA" id="ARBA00022840"/>
    </source>
</evidence>